<evidence type="ECO:0000256" key="4">
    <source>
        <dbReference type="ARBA" id="ARBA00023125"/>
    </source>
</evidence>
<evidence type="ECO:0000256" key="3">
    <source>
        <dbReference type="ARBA" id="ARBA00023015"/>
    </source>
</evidence>
<evidence type="ECO:0000256" key="12">
    <source>
        <dbReference type="SAM" id="SignalP"/>
    </source>
</evidence>
<dbReference type="PROSITE" id="PS50888">
    <property type="entry name" value="BHLH"/>
    <property type="match status" value="1"/>
</dbReference>
<keyword evidence="4" id="KW-0238">DNA-binding</keyword>
<evidence type="ECO:0000259" key="13">
    <source>
        <dbReference type="PROSITE" id="PS50888"/>
    </source>
</evidence>
<dbReference type="EMBL" id="KQ980989">
    <property type="protein sequence ID" value="KYN10698.1"/>
    <property type="molecule type" value="Genomic_DNA"/>
</dbReference>
<evidence type="ECO:0000313" key="15">
    <source>
        <dbReference type="Proteomes" id="UP000078492"/>
    </source>
</evidence>
<dbReference type="FunFam" id="4.10.280.10:FF:000030">
    <property type="entry name" value="Twist transcription factor"/>
    <property type="match status" value="1"/>
</dbReference>
<keyword evidence="6" id="KW-0539">Nucleus</keyword>
<evidence type="ECO:0000256" key="5">
    <source>
        <dbReference type="ARBA" id="ARBA00023163"/>
    </source>
</evidence>
<evidence type="ECO:0000256" key="1">
    <source>
        <dbReference type="ARBA" id="ARBA00022473"/>
    </source>
</evidence>
<dbReference type="AlphaFoldDB" id="A0A195DCU3"/>
<dbReference type="GO" id="GO:0046983">
    <property type="term" value="F:protein dimerization activity"/>
    <property type="evidence" value="ECO:0007669"/>
    <property type="project" value="InterPro"/>
</dbReference>
<feature type="chain" id="PRO_5008270382" description="Protein twist" evidence="12">
    <location>
        <begin position="22"/>
        <end position="1215"/>
    </location>
</feature>
<feature type="region of interest" description="Disordered" evidence="10">
    <location>
        <begin position="880"/>
        <end position="929"/>
    </location>
</feature>
<protein>
    <recommendedName>
        <fullName evidence="8">Protein twist</fullName>
    </recommendedName>
</protein>
<organism evidence="14 15">
    <name type="scientific">Trachymyrmex cornetzi</name>
    <dbReference type="NCBI Taxonomy" id="471704"/>
    <lineage>
        <taxon>Eukaryota</taxon>
        <taxon>Metazoa</taxon>
        <taxon>Ecdysozoa</taxon>
        <taxon>Arthropoda</taxon>
        <taxon>Hexapoda</taxon>
        <taxon>Insecta</taxon>
        <taxon>Pterygota</taxon>
        <taxon>Neoptera</taxon>
        <taxon>Endopterygota</taxon>
        <taxon>Hymenoptera</taxon>
        <taxon>Apocrita</taxon>
        <taxon>Aculeata</taxon>
        <taxon>Formicoidea</taxon>
        <taxon>Formicidae</taxon>
        <taxon>Myrmicinae</taxon>
        <taxon>Trachymyrmex</taxon>
    </lineage>
</organism>
<feature type="transmembrane region" description="Helical" evidence="11">
    <location>
        <begin position="366"/>
        <end position="384"/>
    </location>
</feature>
<evidence type="ECO:0000256" key="6">
    <source>
        <dbReference type="ARBA" id="ARBA00023242"/>
    </source>
</evidence>
<feature type="transmembrane region" description="Helical" evidence="11">
    <location>
        <begin position="415"/>
        <end position="438"/>
    </location>
</feature>
<keyword evidence="2" id="KW-0221">Differentiation</keyword>
<dbReference type="Proteomes" id="UP000078492">
    <property type="component" value="Unassembled WGS sequence"/>
</dbReference>
<keyword evidence="12" id="KW-0732">Signal</keyword>
<keyword evidence="11" id="KW-0812">Transmembrane</keyword>
<keyword evidence="5" id="KW-0804">Transcription</keyword>
<dbReference type="Pfam" id="PF00010">
    <property type="entry name" value="HLH"/>
    <property type="match status" value="1"/>
</dbReference>
<keyword evidence="11" id="KW-1133">Transmembrane helix</keyword>
<evidence type="ECO:0000256" key="10">
    <source>
        <dbReference type="SAM" id="MobiDB-lite"/>
    </source>
</evidence>
<feature type="domain" description="BHLH" evidence="13">
    <location>
        <begin position="1102"/>
        <end position="1153"/>
    </location>
</feature>
<gene>
    <name evidence="14" type="ORF">ALC57_17305</name>
</gene>
<dbReference type="PANTHER" id="PTHR33538:SF1">
    <property type="entry name" value="PROTEIN BRAMBLEBERRY"/>
    <property type="match status" value="1"/>
</dbReference>
<dbReference type="InterPro" id="IPR011598">
    <property type="entry name" value="bHLH_dom"/>
</dbReference>
<feature type="signal peptide" evidence="12">
    <location>
        <begin position="1"/>
        <end position="21"/>
    </location>
</feature>
<dbReference type="PANTHER" id="PTHR33538">
    <property type="entry name" value="PROTEIN GAMETE EXPRESSED 1"/>
    <property type="match status" value="1"/>
</dbReference>
<dbReference type="GO" id="GO:0030154">
    <property type="term" value="P:cell differentiation"/>
    <property type="evidence" value="ECO:0007669"/>
    <property type="project" value="UniProtKB-KW"/>
</dbReference>
<dbReference type="GO" id="GO:0003677">
    <property type="term" value="F:DNA binding"/>
    <property type="evidence" value="ECO:0007669"/>
    <property type="project" value="UniProtKB-KW"/>
</dbReference>
<dbReference type="STRING" id="471704.A0A195DCU3"/>
<keyword evidence="3" id="KW-0805">Transcription regulation</keyword>
<evidence type="ECO:0000256" key="9">
    <source>
        <dbReference type="SAM" id="Coils"/>
    </source>
</evidence>
<name>A0A195DCU3_9HYME</name>
<accession>A0A195DCU3</accession>
<proteinExistence type="predicted"/>
<feature type="region of interest" description="Disordered" evidence="10">
    <location>
        <begin position="1026"/>
        <end position="1101"/>
    </location>
</feature>
<dbReference type="Gene3D" id="4.10.280.10">
    <property type="entry name" value="Helix-loop-helix DNA-binding domain"/>
    <property type="match status" value="1"/>
</dbReference>
<sequence length="1215" mass="137340">MECRFFLIIFILSFNCKIGSTSMMDWLWGRKTDDSNVLVADGVPLISIPYESMTEDEKFLQEASKFTDIQVSSPLETCQHKVIMKIKTSCSDMTEEDLAKLGVNLLNCQSAVEGRKMFPCTEEMSLKQCTTDMDADMWNAYHLISNRARAICYAARNTQFRALTELTVNKLMQSAHSQIKALNSLKHGQDRLEEQTTEALLSLTEKNKLLLSQQENLKDAQATAHSLVTTNLRELYNEKALIRSGHAQLTAMTEEIKNKLEKAHKDLEQQATERGENHKEVLQDLFTIQEQAQMIWEKIEQSTNHLLQQHEETIHQYEQTMQMLTQINDTIQYIWNLTNTMRTEVDQKLGWITDYIGDTGEQMQRAYRIFLHLMYLLVAMIVAAFLQAPFLTRATIMGVIPANLVTYLKQGMEACLDFTSITVLIFLITAMHFLMLGIQRIIGPNVPEAKTKLIKLIHQQKGYSNGIDDNTSSSNSNSVPKMQLNTTLMSKVRKLYNLSVSQINNFRGKLNVLLEAVASWGGRNLNAHEELSCSYQPSRKKREDIIHLQSALTKGPIECDSSIDSVTSWQYQDNYSTDYNDYNTNDFNDTGKSFEHLRYHMGLPRTRSNTPMLKIPCMGITRNGRRCRAFVSPGHNYCYHHSARYNLLFYKKEYIECTLAKHVLFISSKMISILSSDFDVLYYAYRILTSVVTLLTSVPRRPIRYLASELLHHMRARVVKLPRILEATESNKIASYPGTTPSVLVESEKRGSFIFRAVSSRPKQNIRAPRRAGDIEFPCVYNWMGVNNRGGSALRRTWQQTGNYKHLVSSVSARSFNGVQCVDKTNGGMRGAATVPQPPPVPTPASQCVITQPGYYILHGNGIQGGNDGTCVIGTVPHGGDGNPNGNSSVTRYGRFTPPASHLMDLSGPPDHQQQQQHQHHALPSGYHHHHNQAAVEYTELTHMMFKNPDETRYHHHHPHHPDSKIVRDFQLDGVDEMGTPSSVQSVQGQAGSYHHMDVTEYKSDAIEEGMVDHVARYGCEQAAELGHVSEPSSSTTAKDYGDREGGIRTAVRRKRRHSGNNNSNSSSSNGCCNSNESDSEATTASTTRTKVRRKNDQEIQNQRAMANVRERQRTQSLNEAFSALRKIIPTLPSDKLSKIQTLKLAARYIDFLFHVLKTNTENAECSEIPVEKGARSAILAAKEFATSPSNYMAHERLSYAFSVWRMEGDWNSNT</sequence>
<keyword evidence="9" id="KW-0175">Coiled coil</keyword>
<dbReference type="SUPFAM" id="SSF47459">
    <property type="entry name" value="HLH, helix-loop-helix DNA-binding domain"/>
    <property type="match status" value="1"/>
</dbReference>
<dbReference type="InterPro" id="IPR040346">
    <property type="entry name" value="GEX1/Brambleberry"/>
</dbReference>
<evidence type="ECO:0000256" key="11">
    <source>
        <dbReference type="SAM" id="Phobius"/>
    </source>
</evidence>
<dbReference type="InterPro" id="IPR036638">
    <property type="entry name" value="HLH_DNA-bd_sf"/>
</dbReference>
<feature type="compositionally biased region" description="Low complexity" evidence="10">
    <location>
        <begin position="1060"/>
        <end position="1088"/>
    </location>
</feature>
<dbReference type="SMART" id="SM00353">
    <property type="entry name" value="HLH"/>
    <property type="match status" value="1"/>
</dbReference>
<keyword evidence="11" id="KW-0472">Membrane</keyword>
<evidence type="ECO:0000256" key="7">
    <source>
        <dbReference type="ARBA" id="ARBA00059086"/>
    </source>
</evidence>
<evidence type="ECO:0000313" key="14">
    <source>
        <dbReference type="EMBL" id="KYN10698.1"/>
    </source>
</evidence>
<reference evidence="14 15" key="1">
    <citation type="submission" date="2015-09" db="EMBL/GenBank/DDBJ databases">
        <title>Trachymyrmex cornetzi WGS genome.</title>
        <authorList>
            <person name="Nygaard S."/>
            <person name="Hu H."/>
            <person name="Boomsma J."/>
            <person name="Zhang G."/>
        </authorList>
    </citation>
    <scope>NUCLEOTIDE SEQUENCE [LARGE SCALE GENOMIC DNA]</scope>
    <source>
        <strain evidence="14">Tcor2-1</strain>
        <tissue evidence="14">Whole body</tissue>
    </source>
</reference>
<evidence type="ECO:0000256" key="8">
    <source>
        <dbReference type="ARBA" id="ARBA00072365"/>
    </source>
</evidence>
<keyword evidence="1" id="KW-0217">Developmental protein</keyword>
<feature type="coiled-coil region" evidence="9">
    <location>
        <begin position="250"/>
        <end position="277"/>
    </location>
</feature>
<evidence type="ECO:0000256" key="2">
    <source>
        <dbReference type="ARBA" id="ARBA00022782"/>
    </source>
</evidence>
<comment type="function">
    <text evidence="7">Involved in the establishment and dorsoventral patterning of germ layers in the embryo.</text>
</comment>
<keyword evidence="15" id="KW-1185">Reference proteome</keyword>